<evidence type="ECO:0000313" key="13">
    <source>
        <dbReference type="EMBL" id="KAG5653161.1"/>
    </source>
</evidence>
<feature type="transmembrane region" description="Helical" evidence="11">
    <location>
        <begin position="124"/>
        <end position="144"/>
    </location>
</feature>
<evidence type="ECO:0000256" key="7">
    <source>
        <dbReference type="ARBA" id="ARBA00022989"/>
    </source>
</evidence>
<keyword evidence="14" id="KW-1185">Reference proteome</keyword>
<feature type="transmembrane region" description="Helical" evidence="11">
    <location>
        <begin position="292"/>
        <end position="309"/>
    </location>
</feature>
<keyword evidence="5" id="KW-0378">Hydrolase</keyword>
<comment type="catalytic activity">
    <reaction evidence="9">
        <text>Hydrolyzes the peptide bond -P2-(S-farnesyl or geranylgeranyl)C-P1'-P2'-P3'-COOH where P1' and P2' are amino acids with aliphatic sidechains and P3' is any C-terminal residue.</text>
        <dbReference type="EC" id="3.4.26.1"/>
    </reaction>
</comment>
<feature type="transmembrane region" description="Helical" evidence="11">
    <location>
        <begin position="15"/>
        <end position="33"/>
    </location>
</feature>
<feature type="domain" description="CAAX prenyl protease 2/Lysostaphin resistance protein A-like" evidence="12">
    <location>
        <begin position="165"/>
        <end position="275"/>
    </location>
</feature>
<dbReference type="GO" id="GO:0004222">
    <property type="term" value="F:metalloendopeptidase activity"/>
    <property type="evidence" value="ECO:0007669"/>
    <property type="project" value="InterPro"/>
</dbReference>
<dbReference type="EC" id="3.4.26.1" evidence="10"/>
<gene>
    <name evidence="13" type="ORF">H0H81_002003</name>
</gene>
<evidence type="ECO:0000256" key="8">
    <source>
        <dbReference type="ARBA" id="ARBA00023136"/>
    </source>
</evidence>
<dbReference type="InterPro" id="IPR003675">
    <property type="entry name" value="Rce1/LyrA-like_dom"/>
</dbReference>
<keyword evidence="8 11" id="KW-0472">Membrane</keyword>
<comment type="caution">
    <text evidence="13">The sequence shown here is derived from an EMBL/GenBank/DDBJ whole genome shotgun (WGS) entry which is preliminary data.</text>
</comment>
<accession>A0A9P7KN36</accession>
<evidence type="ECO:0000256" key="3">
    <source>
        <dbReference type="ARBA" id="ARBA00022670"/>
    </source>
</evidence>
<evidence type="ECO:0000256" key="1">
    <source>
        <dbReference type="ARBA" id="ARBA00004477"/>
    </source>
</evidence>
<comment type="similarity">
    <text evidence="2">Belongs to the peptidase U48 family.</text>
</comment>
<dbReference type="PANTHER" id="PTHR13046">
    <property type="entry name" value="PROTEASE U48 CAAX PRENYL PROTEASE RCE1"/>
    <property type="match status" value="1"/>
</dbReference>
<sequence length="330" mass="37807">MPLVFDSPPISTSTAHALTVLFAFTYVGSLYISKNARLSFLNRKVSTDNGTPRPKYVNERWRDDPDVIRARLVAVCVATTLCCGLVFWILRSFVGPKPDGFELTLETTIARLGFTLYRWDMDSLYPHLVTPVLFLGPLYAMYLGENLPFQAKWSFQGDVVSKFLSWQGIRNYVMAPITEEIVFRACVIAVYYMSGASTKRIIFLGPLSFGLAHVHHAWDTFNRYGRTASAAKRALLMSLFQLAYTTLFGFHCSYLFLRTASIYPPISAHVFCNIMGLPDLMWELREHPHRRAAIIFMYVLGVVGFVYTLEPWTRFGGLYWRERPYAKMTY</sequence>
<reference evidence="13" key="1">
    <citation type="submission" date="2021-02" db="EMBL/GenBank/DDBJ databases">
        <authorList>
            <person name="Nieuwenhuis M."/>
            <person name="Van De Peppel L.J.J."/>
        </authorList>
    </citation>
    <scope>NUCLEOTIDE SEQUENCE</scope>
    <source>
        <strain evidence="13">D49</strain>
    </source>
</reference>
<feature type="transmembrane region" description="Helical" evidence="11">
    <location>
        <begin position="70"/>
        <end position="90"/>
    </location>
</feature>
<keyword evidence="7 11" id="KW-1133">Transmembrane helix</keyword>
<feature type="transmembrane region" description="Helical" evidence="11">
    <location>
        <begin position="234"/>
        <end position="256"/>
    </location>
</feature>
<name>A0A9P7KN36_9AGAR</name>
<dbReference type="Proteomes" id="UP000717328">
    <property type="component" value="Unassembled WGS sequence"/>
</dbReference>
<proteinExistence type="inferred from homology"/>
<dbReference type="AlphaFoldDB" id="A0A9P7KN36"/>
<keyword evidence="6" id="KW-0256">Endoplasmic reticulum</keyword>
<protein>
    <recommendedName>
        <fullName evidence="10">intramembrane prenyl-peptidase Rce1</fullName>
        <ecNumber evidence="10">3.4.26.1</ecNumber>
    </recommendedName>
</protein>
<comment type="subcellular location">
    <subcellularLocation>
        <location evidence="1">Endoplasmic reticulum membrane</location>
        <topology evidence="1">Multi-pass membrane protein</topology>
    </subcellularLocation>
</comment>
<dbReference type="GO" id="GO:0071586">
    <property type="term" value="P:CAAX-box protein processing"/>
    <property type="evidence" value="ECO:0007669"/>
    <property type="project" value="InterPro"/>
</dbReference>
<evidence type="ECO:0000256" key="10">
    <source>
        <dbReference type="ARBA" id="ARBA00049729"/>
    </source>
</evidence>
<evidence type="ECO:0000259" key="12">
    <source>
        <dbReference type="Pfam" id="PF02517"/>
    </source>
</evidence>
<evidence type="ECO:0000256" key="2">
    <source>
        <dbReference type="ARBA" id="ARBA00006897"/>
    </source>
</evidence>
<evidence type="ECO:0000256" key="6">
    <source>
        <dbReference type="ARBA" id="ARBA00022824"/>
    </source>
</evidence>
<dbReference type="PANTHER" id="PTHR13046:SF0">
    <property type="entry name" value="CAAX PRENYL PROTEASE 2"/>
    <property type="match status" value="1"/>
</dbReference>
<dbReference type="GO" id="GO:0005789">
    <property type="term" value="C:endoplasmic reticulum membrane"/>
    <property type="evidence" value="ECO:0007669"/>
    <property type="project" value="UniProtKB-SubCell"/>
</dbReference>
<evidence type="ECO:0000256" key="9">
    <source>
        <dbReference type="ARBA" id="ARBA00047280"/>
    </source>
</evidence>
<evidence type="ECO:0000256" key="4">
    <source>
        <dbReference type="ARBA" id="ARBA00022692"/>
    </source>
</evidence>
<keyword evidence="4 11" id="KW-0812">Transmembrane</keyword>
<dbReference type="OrthoDB" id="271604at2759"/>
<dbReference type="InterPro" id="IPR039731">
    <property type="entry name" value="Rce1"/>
</dbReference>
<organism evidence="13 14">
    <name type="scientific">Sphagnurus paluster</name>
    <dbReference type="NCBI Taxonomy" id="117069"/>
    <lineage>
        <taxon>Eukaryota</taxon>
        <taxon>Fungi</taxon>
        <taxon>Dikarya</taxon>
        <taxon>Basidiomycota</taxon>
        <taxon>Agaricomycotina</taxon>
        <taxon>Agaricomycetes</taxon>
        <taxon>Agaricomycetidae</taxon>
        <taxon>Agaricales</taxon>
        <taxon>Tricholomatineae</taxon>
        <taxon>Lyophyllaceae</taxon>
        <taxon>Sphagnurus</taxon>
    </lineage>
</organism>
<evidence type="ECO:0000313" key="14">
    <source>
        <dbReference type="Proteomes" id="UP000717328"/>
    </source>
</evidence>
<keyword evidence="3" id="KW-0645">Protease</keyword>
<evidence type="ECO:0000256" key="11">
    <source>
        <dbReference type="SAM" id="Phobius"/>
    </source>
</evidence>
<dbReference type="EMBL" id="JABCKI010000070">
    <property type="protein sequence ID" value="KAG5653161.1"/>
    <property type="molecule type" value="Genomic_DNA"/>
</dbReference>
<reference evidence="13" key="2">
    <citation type="submission" date="2021-10" db="EMBL/GenBank/DDBJ databases">
        <title>Phylogenomics reveals ancestral predisposition of the termite-cultivated fungus Termitomyces towards a domesticated lifestyle.</title>
        <authorList>
            <person name="Auxier B."/>
            <person name="Grum-Grzhimaylo A."/>
            <person name="Cardenas M.E."/>
            <person name="Lodge J.D."/>
            <person name="Laessoe T."/>
            <person name="Pedersen O."/>
            <person name="Smith M.E."/>
            <person name="Kuyper T.W."/>
            <person name="Franco-Molano E.A."/>
            <person name="Baroni T.J."/>
            <person name="Aanen D.K."/>
        </authorList>
    </citation>
    <scope>NUCLEOTIDE SEQUENCE</scope>
    <source>
        <strain evidence="13">D49</strain>
    </source>
</reference>
<dbReference type="Pfam" id="PF02517">
    <property type="entry name" value="Rce1-like"/>
    <property type="match status" value="1"/>
</dbReference>
<evidence type="ECO:0000256" key="5">
    <source>
        <dbReference type="ARBA" id="ARBA00022801"/>
    </source>
</evidence>